<dbReference type="RefSeq" id="XP_034246903.1">
    <property type="nucleotide sequence ID" value="XM_034391012.1"/>
</dbReference>
<dbReference type="Pfam" id="PF12937">
    <property type="entry name" value="F-box-like"/>
    <property type="match status" value="1"/>
</dbReference>
<dbReference type="InterPro" id="IPR036047">
    <property type="entry name" value="F-box-like_dom_sf"/>
</dbReference>
<accession>A0A6P8Z343</accession>
<dbReference type="PROSITE" id="PS50181">
    <property type="entry name" value="FBOX"/>
    <property type="match status" value="1"/>
</dbReference>
<dbReference type="SUPFAM" id="SSF81383">
    <property type="entry name" value="F-box domain"/>
    <property type="match status" value="1"/>
</dbReference>
<dbReference type="GeneID" id="117648506"/>
<evidence type="ECO:0000259" key="1">
    <source>
        <dbReference type="PROSITE" id="PS50181"/>
    </source>
</evidence>
<organism evidence="3">
    <name type="scientific">Thrips palmi</name>
    <name type="common">Melon thrips</name>
    <dbReference type="NCBI Taxonomy" id="161013"/>
    <lineage>
        <taxon>Eukaryota</taxon>
        <taxon>Metazoa</taxon>
        <taxon>Ecdysozoa</taxon>
        <taxon>Arthropoda</taxon>
        <taxon>Hexapoda</taxon>
        <taxon>Insecta</taxon>
        <taxon>Pterygota</taxon>
        <taxon>Neoptera</taxon>
        <taxon>Paraneoptera</taxon>
        <taxon>Thysanoptera</taxon>
        <taxon>Terebrantia</taxon>
        <taxon>Thripoidea</taxon>
        <taxon>Thripidae</taxon>
        <taxon>Thrips</taxon>
    </lineage>
</organism>
<dbReference type="InterPro" id="IPR032675">
    <property type="entry name" value="LRR_dom_sf"/>
</dbReference>
<gene>
    <name evidence="3" type="primary">LOC117648506</name>
</gene>
<dbReference type="InterPro" id="IPR001810">
    <property type="entry name" value="F-box_dom"/>
</dbReference>
<dbReference type="InParanoid" id="A0A6P8Z343"/>
<protein>
    <submittedName>
        <fullName evidence="3">Uncharacterized protein LOC117648506</fullName>
    </submittedName>
</protein>
<dbReference type="OrthoDB" id="10257471at2759"/>
<dbReference type="Proteomes" id="UP000515158">
    <property type="component" value="Unplaced"/>
</dbReference>
<keyword evidence="2" id="KW-1185">Reference proteome</keyword>
<feature type="domain" description="F-box" evidence="1">
    <location>
        <begin position="25"/>
        <end position="73"/>
    </location>
</feature>
<evidence type="ECO:0000313" key="3">
    <source>
        <dbReference type="RefSeq" id="XP_034246903.1"/>
    </source>
</evidence>
<sequence length="343" mass="38136">MNSAEDYRTAMEDQRRSRRLEAKRGALVDVLPDEILTQVFSNLSDGRTLLDTLPLVCKRWCRVARDPASWAGVRLVVKNDVADEARILRRAPAARSLEIEARWARRCFTRKSYVRKQYAAGGRYGPINRCRLRAALRFSNVTVRESVTILEKGWWVAKLPKLCWPQSAAKTPKSSIARFLARQPQLRELRLLLAAEAEGAASLAAIARMRRLQTLELVTLPGAAETSPTSSFQDAGSRPRPVGQDAVGAVRRAFELALQMKTPALRYAAVSLCRGEHGRFSFLSQSEFVAVRDEFALQMPDVVVELLVDGPSCAECGYSKACPGLGWNGEANSDDDDDSDAYY</sequence>
<proteinExistence type="predicted"/>
<evidence type="ECO:0000313" key="2">
    <source>
        <dbReference type="Proteomes" id="UP000515158"/>
    </source>
</evidence>
<dbReference type="Gene3D" id="3.80.10.10">
    <property type="entry name" value="Ribonuclease Inhibitor"/>
    <property type="match status" value="1"/>
</dbReference>
<dbReference type="AlphaFoldDB" id="A0A6P8Z343"/>
<dbReference type="KEGG" id="tpal:117648506"/>
<reference evidence="3" key="1">
    <citation type="submission" date="2025-08" db="UniProtKB">
        <authorList>
            <consortium name="RefSeq"/>
        </authorList>
    </citation>
    <scope>IDENTIFICATION</scope>
    <source>
        <tissue evidence="3">Total insect</tissue>
    </source>
</reference>
<name>A0A6P8Z343_THRPL</name>